<evidence type="ECO:0000313" key="6">
    <source>
        <dbReference type="Proteomes" id="UP000295361"/>
    </source>
</evidence>
<dbReference type="EMBL" id="SNXS01000001">
    <property type="protein sequence ID" value="TDP74405.1"/>
    <property type="molecule type" value="Genomic_DNA"/>
</dbReference>
<comment type="similarity">
    <text evidence="1">Belongs to the aspartyl/asparaginyl beta-hydroxylase family.</text>
</comment>
<evidence type="ECO:0000256" key="2">
    <source>
        <dbReference type="ARBA" id="ARBA00022964"/>
    </source>
</evidence>
<dbReference type="Proteomes" id="UP000295361">
    <property type="component" value="Unassembled WGS sequence"/>
</dbReference>
<dbReference type="SUPFAM" id="SSF51197">
    <property type="entry name" value="Clavaminate synthase-like"/>
    <property type="match status" value="1"/>
</dbReference>
<gene>
    <name evidence="5" type="ORF">DES47_101463</name>
</gene>
<feature type="domain" description="Aspartyl/asparaginy/proline hydroxylase" evidence="4">
    <location>
        <begin position="201"/>
        <end position="364"/>
    </location>
</feature>
<dbReference type="AlphaFoldDB" id="A0A4R6QUQ0"/>
<dbReference type="RefSeq" id="WP_133699033.1">
    <property type="nucleotide sequence ID" value="NZ_SNXS01000001.1"/>
</dbReference>
<dbReference type="GO" id="GO:0016020">
    <property type="term" value="C:membrane"/>
    <property type="evidence" value="ECO:0007669"/>
    <property type="project" value="TreeGrafter"/>
</dbReference>
<dbReference type="Gene3D" id="1.25.40.10">
    <property type="entry name" value="Tetratricopeptide repeat domain"/>
    <property type="match status" value="1"/>
</dbReference>
<evidence type="ECO:0000313" key="5">
    <source>
        <dbReference type="EMBL" id="TDP74405.1"/>
    </source>
</evidence>
<sequence>MQMSPNDARTIAQAGMAALKGGDPGSARASFERVLAGGVADASVQLGLAYACLALQDQGGALVAVDAALRLEPGNVQALLFKADRMDQAGDARAASMFYRAAIGAAPNPAQLPRELQQELARAQAMCERYAQQFDAHLREQMARACADLGAESRRFTESLDLLSGSKQIYYQQPKVYYFPGLAQNQFFDPGQFAWLERLEAATDAIREELLAILDEGAPFEPYVQSQSNRPSKRQDGLVNNPAWSAFHLWRNGEAVRENAERCPKTMAALAEVPLTRLKGRSPSIMFSLLRPGTHIPPHHGLINTRLICHLPLIVPPGCALRVGNETRECEVGKAWVFDDTIEHEAWNRSDQTRVVLLFEIWRPELSLAEREMVSAMFDVIDQYQGGRGEWSI</sequence>
<name>A0A4R6QUQ0_9BURK</name>
<keyword evidence="6" id="KW-1185">Reference proteome</keyword>
<proteinExistence type="inferred from homology"/>
<organism evidence="5 6">
    <name type="scientific">Roseateles toxinivorans</name>
    <dbReference type="NCBI Taxonomy" id="270368"/>
    <lineage>
        <taxon>Bacteria</taxon>
        <taxon>Pseudomonadati</taxon>
        <taxon>Pseudomonadota</taxon>
        <taxon>Betaproteobacteria</taxon>
        <taxon>Burkholderiales</taxon>
        <taxon>Sphaerotilaceae</taxon>
        <taxon>Roseateles</taxon>
    </lineage>
</organism>
<dbReference type="OrthoDB" id="21665at2"/>
<dbReference type="InterPro" id="IPR007803">
    <property type="entry name" value="Asp/Arg/Pro-Hydrxlase"/>
</dbReference>
<dbReference type="InterPro" id="IPR011990">
    <property type="entry name" value="TPR-like_helical_dom_sf"/>
</dbReference>
<reference evidence="5 6" key="1">
    <citation type="submission" date="2019-03" db="EMBL/GenBank/DDBJ databases">
        <title>Genomic Encyclopedia of Type Strains, Phase IV (KMG-IV): sequencing the most valuable type-strain genomes for metagenomic binning, comparative biology and taxonomic classification.</title>
        <authorList>
            <person name="Goeker M."/>
        </authorList>
    </citation>
    <scope>NUCLEOTIDE SEQUENCE [LARGE SCALE GENOMIC DNA]</scope>
    <source>
        <strain evidence="5 6">DSM 16998</strain>
    </source>
</reference>
<keyword evidence="3" id="KW-0560">Oxidoreductase</keyword>
<evidence type="ECO:0000256" key="3">
    <source>
        <dbReference type="ARBA" id="ARBA00023002"/>
    </source>
</evidence>
<evidence type="ECO:0000256" key="1">
    <source>
        <dbReference type="ARBA" id="ARBA00007730"/>
    </source>
</evidence>
<dbReference type="InterPro" id="IPR027443">
    <property type="entry name" value="IPNS-like_sf"/>
</dbReference>
<dbReference type="SUPFAM" id="SSF48452">
    <property type="entry name" value="TPR-like"/>
    <property type="match status" value="1"/>
</dbReference>
<dbReference type="PANTHER" id="PTHR46332">
    <property type="entry name" value="ASPARTATE BETA-HYDROXYLASE DOMAIN-CONTAINING PROTEIN 2"/>
    <property type="match status" value="1"/>
</dbReference>
<evidence type="ECO:0000259" key="4">
    <source>
        <dbReference type="Pfam" id="PF05118"/>
    </source>
</evidence>
<accession>A0A4R6QUQ0</accession>
<dbReference type="Pfam" id="PF05118">
    <property type="entry name" value="Asp_Arg_Hydrox"/>
    <property type="match status" value="1"/>
</dbReference>
<keyword evidence="2" id="KW-0223">Dioxygenase</keyword>
<protein>
    <submittedName>
        <fullName evidence="5">Aspartyl/asparaginyl beta-hydroxylase</fullName>
    </submittedName>
</protein>
<dbReference type="Gene3D" id="2.60.120.330">
    <property type="entry name" value="B-lactam Antibiotic, Isopenicillin N Synthase, Chain"/>
    <property type="match status" value="1"/>
</dbReference>
<dbReference type="InParanoid" id="A0A4R6QUQ0"/>
<comment type="caution">
    <text evidence="5">The sequence shown here is derived from an EMBL/GenBank/DDBJ whole genome shotgun (WGS) entry which is preliminary data.</text>
</comment>
<dbReference type="PANTHER" id="PTHR46332:SF5">
    <property type="entry name" value="ASPARTATE BETA-HYDROXYLASE DOMAIN CONTAINING 2"/>
    <property type="match status" value="1"/>
</dbReference>
<dbReference type="GO" id="GO:0051213">
    <property type="term" value="F:dioxygenase activity"/>
    <property type="evidence" value="ECO:0007669"/>
    <property type="project" value="UniProtKB-KW"/>
</dbReference>
<dbReference type="InterPro" id="IPR051821">
    <property type="entry name" value="Asp/Asn_beta-hydroxylase"/>
</dbReference>